<proteinExistence type="predicted"/>
<accession>A0A183P845</accession>
<dbReference type="SUPFAM" id="SSF56672">
    <property type="entry name" value="DNA/RNA polymerases"/>
    <property type="match status" value="1"/>
</dbReference>
<reference evidence="1 2" key="1">
    <citation type="submission" date="2018-11" db="EMBL/GenBank/DDBJ databases">
        <authorList>
            <consortium name="Pathogen Informatics"/>
        </authorList>
    </citation>
    <scope>NUCLEOTIDE SEQUENCE [LARGE SCALE GENOMIC DNA]</scope>
    <source>
        <strain>Denwood</strain>
        <strain evidence="2">Zambia</strain>
    </source>
</reference>
<dbReference type="InterPro" id="IPR043502">
    <property type="entry name" value="DNA/RNA_pol_sf"/>
</dbReference>
<keyword evidence="2" id="KW-1185">Reference proteome</keyword>
<organism evidence="1 2">
    <name type="scientific">Schistosoma mattheei</name>
    <dbReference type="NCBI Taxonomy" id="31246"/>
    <lineage>
        <taxon>Eukaryota</taxon>
        <taxon>Metazoa</taxon>
        <taxon>Spiralia</taxon>
        <taxon>Lophotrochozoa</taxon>
        <taxon>Platyhelminthes</taxon>
        <taxon>Trematoda</taxon>
        <taxon>Digenea</taxon>
        <taxon>Strigeidida</taxon>
        <taxon>Schistosomatoidea</taxon>
        <taxon>Schistosomatidae</taxon>
        <taxon>Schistosoma</taxon>
    </lineage>
</organism>
<name>A0A183P845_9TREM</name>
<sequence>MNAMTSDLKDKVAYFDDIKAAGSTEEDLMSQLDLLPAKIYQTGFQLQKKKHKPLLGSVKYLGYIFDEDGHPLGLGSEHSTKKYPQTDRHCNIPFISENN</sequence>
<dbReference type="InterPro" id="IPR043128">
    <property type="entry name" value="Rev_trsase/Diguanyl_cyclase"/>
</dbReference>
<evidence type="ECO:0000313" key="1">
    <source>
        <dbReference type="EMBL" id="VDP54911.1"/>
    </source>
</evidence>
<dbReference type="AlphaFoldDB" id="A0A183P845"/>
<dbReference type="EMBL" id="UZAL01030657">
    <property type="protein sequence ID" value="VDP54911.1"/>
    <property type="molecule type" value="Genomic_DNA"/>
</dbReference>
<evidence type="ECO:0000313" key="2">
    <source>
        <dbReference type="Proteomes" id="UP000269396"/>
    </source>
</evidence>
<dbReference type="STRING" id="31246.A0A183P845"/>
<gene>
    <name evidence="1" type="ORF">SMTD_LOCUS10531</name>
</gene>
<dbReference type="Proteomes" id="UP000269396">
    <property type="component" value="Unassembled WGS sequence"/>
</dbReference>
<protein>
    <submittedName>
        <fullName evidence="1">Uncharacterized protein</fullName>
    </submittedName>
</protein>
<dbReference type="Gene3D" id="3.30.70.270">
    <property type="match status" value="1"/>
</dbReference>